<dbReference type="PRINTS" id="PR00344">
    <property type="entry name" value="BCTRLSENSOR"/>
</dbReference>
<evidence type="ECO:0000259" key="7">
    <source>
        <dbReference type="PROSITE" id="PS50112"/>
    </source>
</evidence>
<name>A0AAV3TDY7_9EURY</name>
<evidence type="ECO:0000313" key="10">
    <source>
        <dbReference type="Proteomes" id="UP001500420"/>
    </source>
</evidence>
<dbReference type="SUPFAM" id="SSF55874">
    <property type="entry name" value="ATPase domain of HSP90 chaperone/DNA topoisomerase II/histidine kinase"/>
    <property type="match status" value="1"/>
</dbReference>
<dbReference type="InterPro" id="IPR036097">
    <property type="entry name" value="HisK_dim/P_sf"/>
</dbReference>
<evidence type="ECO:0000256" key="3">
    <source>
        <dbReference type="ARBA" id="ARBA00022553"/>
    </source>
</evidence>
<dbReference type="CDD" id="cd00082">
    <property type="entry name" value="HisKA"/>
    <property type="match status" value="1"/>
</dbReference>
<dbReference type="Proteomes" id="UP001500420">
    <property type="component" value="Unassembled WGS sequence"/>
</dbReference>
<dbReference type="Pfam" id="PF13426">
    <property type="entry name" value="PAS_9"/>
    <property type="match status" value="1"/>
</dbReference>
<evidence type="ECO:0000259" key="6">
    <source>
        <dbReference type="PROSITE" id="PS50109"/>
    </source>
</evidence>
<feature type="domain" description="PAC" evidence="8">
    <location>
        <begin position="528"/>
        <end position="580"/>
    </location>
</feature>
<feature type="domain" description="PAS" evidence="7">
    <location>
        <begin position="214"/>
        <end position="283"/>
    </location>
</feature>
<dbReference type="InterPro" id="IPR035965">
    <property type="entry name" value="PAS-like_dom_sf"/>
</dbReference>
<dbReference type="Gene3D" id="3.30.450.20">
    <property type="entry name" value="PAS domain"/>
    <property type="match status" value="5"/>
</dbReference>
<dbReference type="EMBL" id="BAAADV010000008">
    <property type="protein sequence ID" value="GAA0683110.1"/>
    <property type="molecule type" value="Genomic_DNA"/>
</dbReference>
<evidence type="ECO:0000313" key="9">
    <source>
        <dbReference type="EMBL" id="GAA0683110.1"/>
    </source>
</evidence>
<dbReference type="NCBIfam" id="TIGR00229">
    <property type="entry name" value="sensory_box"/>
    <property type="match status" value="5"/>
</dbReference>
<dbReference type="InterPro" id="IPR004358">
    <property type="entry name" value="Sig_transdc_His_kin-like_C"/>
</dbReference>
<dbReference type="InterPro" id="IPR013656">
    <property type="entry name" value="PAS_4"/>
</dbReference>
<dbReference type="Gene3D" id="1.10.287.130">
    <property type="match status" value="1"/>
</dbReference>
<keyword evidence="4" id="KW-0808">Transferase</keyword>
<dbReference type="InterPro" id="IPR000014">
    <property type="entry name" value="PAS"/>
</dbReference>
<protein>
    <recommendedName>
        <fullName evidence="2">histidine kinase</fullName>
        <ecNumber evidence="2">2.7.13.3</ecNumber>
    </recommendedName>
</protein>
<gene>
    <name evidence="9" type="ORF">GCM10009020_35640</name>
</gene>
<dbReference type="Pfam" id="PF00989">
    <property type="entry name" value="PAS"/>
    <property type="match status" value="2"/>
</dbReference>
<dbReference type="PROSITE" id="PS50113">
    <property type="entry name" value="PAC"/>
    <property type="match status" value="2"/>
</dbReference>
<dbReference type="InterPro" id="IPR000700">
    <property type="entry name" value="PAS-assoc_C"/>
</dbReference>
<sequence>MYQLDPDGYFVAVNTQIIQTTGYSREELLGEHVSLVLADDDVERIEREIKRQLETDDQDIATFEFGVQTADGDTVPCELRLNLLIEEGKFQGTIGVARDISQKKQRILGRISDAFYALDDEFRFTHVNERAEELIQYTETELLGENHWEVLSSVAENDAVREAFQTAMTSQEATTIEFYDETLGFWAEANLYPSQTGLSVYFRDVTERKAREKKLERYERTVETIWDGVATLDADGRFVMTNEAFCEMTGYQREELLGEHVTLLVDESVNERSKELHAEMLGDEQEYASIEFEIETADGERVPVESRFGPYVLEDGSVGRTGVLRDLSERRERKQELLKYETIIETVNDGIYTVDADGRFTMVNDAYCDLTGYSREELLGSHVSLVVDDETADQAKELEQEITTGTADRPMADAEIRTANDDRVPAEATFSMLPGERRERIGVVRDITERRERERALEESERRYRTLVNHFPNGAVGLFDEELTYTVAGGEMLGELGIDPDDVLGTSIYERYPEDLIEQIKPHFQAVFDGESASFEAEYHGRNLLAHTLPVRNADDEIYAGMLMIQDITERTEYRKQLEESNERLEQFAYAASHDLQEPLRMITSYLQLIERRYGDELDEDAEEFIEFAVDGADRMREMIDGLLEYSRVESQGDPLQPVDLDNVLDDVREDLQIQLEESNADIMADELPRVDGDPSQLRQVFQNLLSNAIEYSGDQPPSVEITTERDEDKWVISIKDEGVGIDPEDQKRIFEVFQRLHSHDEHPGTGIGLSLCRRIVERHGGEIWVESEPGEGTTFSFTLPATSNSDT</sequence>
<dbReference type="PROSITE" id="PS50109">
    <property type="entry name" value="HIS_KIN"/>
    <property type="match status" value="1"/>
</dbReference>
<accession>A0AAV3TDY7</accession>
<evidence type="ECO:0000256" key="2">
    <source>
        <dbReference type="ARBA" id="ARBA00012438"/>
    </source>
</evidence>
<dbReference type="PROSITE" id="PS50112">
    <property type="entry name" value="PAS"/>
    <property type="match status" value="4"/>
</dbReference>
<dbReference type="PANTHER" id="PTHR43304">
    <property type="entry name" value="PHYTOCHROME-LIKE PROTEIN CPH1"/>
    <property type="match status" value="1"/>
</dbReference>
<feature type="domain" description="PAC" evidence="8">
    <location>
        <begin position="288"/>
        <end position="339"/>
    </location>
</feature>
<feature type="domain" description="Histidine kinase" evidence="6">
    <location>
        <begin position="591"/>
        <end position="804"/>
    </location>
</feature>
<dbReference type="Gene3D" id="3.30.565.10">
    <property type="entry name" value="Histidine kinase-like ATPase, C-terminal domain"/>
    <property type="match status" value="1"/>
</dbReference>
<dbReference type="GO" id="GO:0006355">
    <property type="term" value="P:regulation of DNA-templated transcription"/>
    <property type="evidence" value="ECO:0007669"/>
    <property type="project" value="InterPro"/>
</dbReference>
<dbReference type="InterPro" id="IPR003594">
    <property type="entry name" value="HATPase_dom"/>
</dbReference>
<evidence type="ECO:0000256" key="1">
    <source>
        <dbReference type="ARBA" id="ARBA00000085"/>
    </source>
</evidence>
<evidence type="ECO:0000256" key="5">
    <source>
        <dbReference type="ARBA" id="ARBA00022777"/>
    </source>
</evidence>
<dbReference type="InterPro" id="IPR003661">
    <property type="entry name" value="HisK_dim/P_dom"/>
</dbReference>
<dbReference type="SMART" id="SM00387">
    <property type="entry name" value="HATPase_c"/>
    <property type="match status" value="1"/>
</dbReference>
<feature type="domain" description="PAS" evidence="7">
    <location>
        <begin position="1"/>
        <end position="56"/>
    </location>
</feature>
<dbReference type="SUPFAM" id="SSF55785">
    <property type="entry name" value="PYP-like sensor domain (PAS domain)"/>
    <property type="match status" value="5"/>
</dbReference>
<feature type="domain" description="PAS" evidence="7">
    <location>
        <begin position="336"/>
        <end position="405"/>
    </location>
</feature>
<dbReference type="SMART" id="SM00091">
    <property type="entry name" value="PAS"/>
    <property type="match status" value="5"/>
</dbReference>
<keyword evidence="3" id="KW-0597">Phosphoprotein</keyword>
<dbReference type="FunFam" id="3.30.565.10:FF:000006">
    <property type="entry name" value="Sensor histidine kinase WalK"/>
    <property type="match status" value="1"/>
</dbReference>
<dbReference type="PANTHER" id="PTHR43304:SF1">
    <property type="entry name" value="PAC DOMAIN-CONTAINING PROTEIN"/>
    <property type="match status" value="1"/>
</dbReference>
<dbReference type="EC" id="2.7.13.3" evidence="2"/>
<reference evidence="9 10" key="1">
    <citation type="journal article" date="2019" name="Int. J. Syst. Evol. Microbiol.">
        <title>The Global Catalogue of Microorganisms (GCM) 10K type strain sequencing project: providing services to taxonomists for standard genome sequencing and annotation.</title>
        <authorList>
            <consortium name="The Broad Institute Genomics Platform"/>
            <consortium name="The Broad Institute Genome Sequencing Center for Infectious Disease"/>
            <person name="Wu L."/>
            <person name="Ma J."/>
        </authorList>
    </citation>
    <scope>NUCLEOTIDE SEQUENCE [LARGE SCALE GENOMIC DNA]</scope>
    <source>
        <strain evidence="9 10">JCM 16328</strain>
    </source>
</reference>
<dbReference type="InterPro" id="IPR001610">
    <property type="entry name" value="PAC"/>
</dbReference>
<dbReference type="AlphaFoldDB" id="A0AAV3TDY7"/>
<keyword evidence="10" id="KW-1185">Reference proteome</keyword>
<keyword evidence="5" id="KW-0418">Kinase</keyword>
<dbReference type="InterPro" id="IPR036890">
    <property type="entry name" value="HATPase_C_sf"/>
</dbReference>
<comment type="catalytic activity">
    <reaction evidence="1">
        <text>ATP + protein L-histidine = ADP + protein N-phospho-L-histidine.</text>
        <dbReference type="EC" id="2.7.13.3"/>
    </reaction>
</comment>
<dbReference type="GO" id="GO:0000155">
    <property type="term" value="F:phosphorelay sensor kinase activity"/>
    <property type="evidence" value="ECO:0007669"/>
    <property type="project" value="InterPro"/>
</dbReference>
<dbReference type="Pfam" id="PF00512">
    <property type="entry name" value="HisKA"/>
    <property type="match status" value="1"/>
</dbReference>
<dbReference type="SMART" id="SM00388">
    <property type="entry name" value="HisKA"/>
    <property type="match status" value="1"/>
</dbReference>
<organism evidence="9 10">
    <name type="scientific">Natronoarchaeum mannanilyticum</name>
    <dbReference type="NCBI Taxonomy" id="926360"/>
    <lineage>
        <taxon>Archaea</taxon>
        <taxon>Methanobacteriati</taxon>
        <taxon>Methanobacteriota</taxon>
        <taxon>Stenosarchaea group</taxon>
        <taxon>Halobacteria</taxon>
        <taxon>Halobacteriales</taxon>
        <taxon>Natronoarchaeaceae</taxon>
    </lineage>
</organism>
<comment type="caution">
    <text evidence="9">The sequence shown here is derived from an EMBL/GenBank/DDBJ whole genome shotgun (WGS) entry which is preliminary data.</text>
</comment>
<dbReference type="Pfam" id="PF08448">
    <property type="entry name" value="PAS_4"/>
    <property type="match status" value="2"/>
</dbReference>
<dbReference type="InterPro" id="IPR052162">
    <property type="entry name" value="Sensor_kinase/Photoreceptor"/>
</dbReference>
<dbReference type="Pfam" id="PF02518">
    <property type="entry name" value="HATPase_c"/>
    <property type="match status" value="1"/>
</dbReference>
<dbReference type="SUPFAM" id="SSF47384">
    <property type="entry name" value="Homodimeric domain of signal transducing histidine kinase"/>
    <property type="match status" value="1"/>
</dbReference>
<dbReference type="InterPro" id="IPR013767">
    <property type="entry name" value="PAS_fold"/>
</dbReference>
<dbReference type="SMART" id="SM00086">
    <property type="entry name" value="PAC"/>
    <property type="match status" value="4"/>
</dbReference>
<dbReference type="CDD" id="cd00130">
    <property type="entry name" value="PAS"/>
    <property type="match status" value="4"/>
</dbReference>
<evidence type="ECO:0000259" key="8">
    <source>
        <dbReference type="PROSITE" id="PS50113"/>
    </source>
</evidence>
<evidence type="ECO:0000256" key="4">
    <source>
        <dbReference type="ARBA" id="ARBA00022679"/>
    </source>
</evidence>
<proteinExistence type="predicted"/>
<dbReference type="InterPro" id="IPR005467">
    <property type="entry name" value="His_kinase_dom"/>
</dbReference>
<feature type="domain" description="PAS" evidence="7">
    <location>
        <begin position="100"/>
        <end position="171"/>
    </location>
</feature>